<protein>
    <submittedName>
        <fullName evidence="7">Uncharacterized protein</fullName>
    </submittedName>
</protein>
<dbReference type="Gene3D" id="2.170.270.10">
    <property type="entry name" value="SET domain"/>
    <property type="match status" value="1"/>
</dbReference>
<reference evidence="7 8" key="1">
    <citation type="submission" date="2015-01" db="EMBL/GenBank/DDBJ databases">
        <title>The Genome Sequence of Fonsecaea pedrosoi CBS 271.37.</title>
        <authorList>
            <consortium name="The Broad Institute Genomics Platform"/>
            <person name="Cuomo C."/>
            <person name="de Hoog S."/>
            <person name="Gorbushina A."/>
            <person name="Stielow B."/>
            <person name="Teixiera M."/>
            <person name="Abouelleil A."/>
            <person name="Chapman S.B."/>
            <person name="Priest M."/>
            <person name="Young S.K."/>
            <person name="Wortman J."/>
            <person name="Nusbaum C."/>
            <person name="Birren B."/>
        </authorList>
    </citation>
    <scope>NUCLEOTIDE SEQUENCE [LARGE SCALE GENOMIC DNA]</scope>
    <source>
        <strain evidence="7 8">CBS 271.37</strain>
    </source>
</reference>
<evidence type="ECO:0000313" key="7">
    <source>
        <dbReference type="EMBL" id="KIW85437.1"/>
    </source>
</evidence>
<evidence type="ECO:0000256" key="3">
    <source>
        <dbReference type="ARBA" id="ARBA00022833"/>
    </source>
</evidence>
<accession>A0A0D2FFJ1</accession>
<dbReference type="InterPro" id="IPR046341">
    <property type="entry name" value="SET_dom_sf"/>
</dbReference>
<evidence type="ECO:0000256" key="1">
    <source>
        <dbReference type="ARBA" id="ARBA00022723"/>
    </source>
</evidence>
<dbReference type="InterPro" id="IPR001214">
    <property type="entry name" value="SET_dom"/>
</dbReference>
<dbReference type="InterPro" id="IPR002893">
    <property type="entry name" value="Znf_MYND"/>
</dbReference>
<keyword evidence="2 4" id="KW-0863">Zinc-finger</keyword>
<dbReference type="GeneID" id="25300317"/>
<keyword evidence="3" id="KW-0862">Zinc</keyword>
<gene>
    <name evidence="7" type="ORF">Z517_00827</name>
</gene>
<dbReference type="Pfam" id="PF01753">
    <property type="entry name" value="zf-MYND"/>
    <property type="match status" value="1"/>
</dbReference>
<evidence type="ECO:0000259" key="5">
    <source>
        <dbReference type="PROSITE" id="PS50280"/>
    </source>
</evidence>
<feature type="domain" description="MYND-type" evidence="6">
    <location>
        <begin position="75"/>
        <end position="127"/>
    </location>
</feature>
<dbReference type="VEuPathDB" id="FungiDB:Z517_00827"/>
<dbReference type="RefSeq" id="XP_013289245.1">
    <property type="nucleotide sequence ID" value="XM_013433791.1"/>
</dbReference>
<dbReference type="PANTHER" id="PTHR12197">
    <property type="entry name" value="HISTONE-LYSINE N-METHYLTRANSFERASE SMYD"/>
    <property type="match status" value="1"/>
</dbReference>
<organism evidence="7 8">
    <name type="scientific">Fonsecaea pedrosoi CBS 271.37</name>
    <dbReference type="NCBI Taxonomy" id="1442368"/>
    <lineage>
        <taxon>Eukaryota</taxon>
        <taxon>Fungi</taxon>
        <taxon>Dikarya</taxon>
        <taxon>Ascomycota</taxon>
        <taxon>Pezizomycotina</taxon>
        <taxon>Eurotiomycetes</taxon>
        <taxon>Chaetothyriomycetidae</taxon>
        <taxon>Chaetothyriales</taxon>
        <taxon>Herpotrichiellaceae</taxon>
        <taxon>Fonsecaea</taxon>
    </lineage>
</organism>
<evidence type="ECO:0000256" key="2">
    <source>
        <dbReference type="ARBA" id="ARBA00022771"/>
    </source>
</evidence>
<dbReference type="PROSITE" id="PS50280">
    <property type="entry name" value="SET"/>
    <property type="match status" value="1"/>
</dbReference>
<feature type="domain" description="SET" evidence="5">
    <location>
        <begin position="29"/>
        <end position="291"/>
    </location>
</feature>
<dbReference type="SUPFAM" id="SSF82199">
    <property type="entry name" value="SET domain"/>
    <property type="match status" value="1"/>
</dbReference>
<dbReference type="OrthoDB" id="5945798at2759"/>
<dbReference type="Gene3D" id="6.10.140.2220">
    <property type="match status" value="1"/>
</dbReference>
<keyword evidence="8" id="KW-1185">Reference proteome</keyword>
<sequence>MDELDALLDSLIEQRKAPEASYIDSNHEKTLKIEQVPGKGQGVFAKQFLSVKDPICSLPCPTMMAIDSDFLHTTCYHCLVVSESPLPIPGYGHASIQLKICNGCHAARFCSRSCQVDAWHAYHKYECKIFKKVQNNLPPAILRAVLRAVLLKDRDKLPSDEWGRITQLTSHEQILAARGRSNLTDMAEGIKHLAASSMAIEMIQRLIFIMKSNATELPTPIQGGIGVMLEPLVAKFNHSCDPNLAVHRPQHTMTGGWMTSTQLSDDQRRTFIHVIPLRDIQPDEELFNCYIVPTAAVSARRAKLMEDYFFTCNCPKCLADIKAAADLAAEQPRLPEQFDKWTESVARHLSPEKRSLEAFRRAATAMDKSDRFLDHPSLYTTGKFPDMAMRLILEALKYQALDEALVNVLRVFFLVNPSRFVGRHNPTHIYTVFLMLDVFDVLLGLSTSAAIASDKVDKALQNLSSRGLGKGEVMYWRRRFCADLRTRVEASALTDLLVLVQQREKQAEQKTADQESLSGGEGLKERAEEGMRAVLKLNEQTWQSFLKETGC</sequence>
<dbReference type="HOGENOM" id="CLU_495205_0_0_1"/>
<evidence type="ECO:0000259" key="6">
    <source>
        <dbReference type="PROSITE" id="PS50865"/>
    </source>
</evidence>
<proteinExistence type="predicted"/>
<dbReference type="CDD" id="cd20071">
    <property type="entry name" value="SET_SMYD"/>
    <property type="match status" value="1"/>
</dbReference>
<evidence type="ECO:0000313" key="8">
    <source>
        <dbReference type="Proteomes" id="UP000053029"/>
    </source>
</evidence>
<dbReference type="GO" id="GO:0005634">
    <property type="term" value="C:nucleus"/>
    <property type="evidence" value="ECO:0007669"/>
    <property type="project" value="TreeGrafter"/>
</dbReference>
<dbReference type="Proteomes" id="UP000053029">
    <property type="component" value="Unassembled WGS sequence"/>
</dbReference>
<dbReference type="PROSITE" id="PS50865">
    <property type="entry name" value="ZF_MYND_2"/>
    <property type="match status" value="1"/>
</dbReference>
<evidence type="ECO:0000256" key="4">
    <source>
        <dbReference type="PROSITE-ProRule" id="PRU00134"/>
    </source>
</evidence>
<name>A0A0D2FFJ1_9EURO</name>
<dbReference type="EMBL" id="KN846969">
    <property type="protein sequence ID" value="KIW85437.1"/>
    <property type="molecule type" value="Genomic_DNA"/>
</dbReference>
<dbReference type="GO" id="GO:0008270">
    <property type="term" value="F:zinc ion binding"/>
    <property type="evidence" value="ECO:0007669"/>
    <property type="project" value="UniProtKB-KW"/>
</dbReference>
<dbReference type="STRING" id="1442368.A0A0D2FFJ1"/>
<keyword evidence="1" id="KW-0479">Metal-binding</keyword>
<dbReference type="Gene3D" id="1.10.220.160">
    <property type="match status" value="1"/>
</dbReference>
<dbReference type="AlphaFoldDB" id="A0A0D2FFJ1"/>
<dbReference type="PANTHER" id="PTHR12197:SF251">
    <property type="entry name" value="EG:BACR7C10.4 PROTEIN"/>
    <property type="match status" value="1"/>
</dbReference>
<dbReference type="Pfam" id="PF00856">
    <property type="entry name" value="SET"/>
    <property type="match status" value="1"/>
</dbReference>
<dbReference type="InterPro" id="IPR050869">
    <property type="entry name" value="H3K4_H4K5_MeTrfase"/>
</dbReference>